<reference evidence="1" key="1">
    <citation type="submission" date="2023-07" db="EMBL/GenBank/DDBJ databases">
        <title>Chromosome-level genome assembly of Artemia franciscana.</title>
        <authorList>
            <person name="Jo E."/>
        </authorList>
    </citation>
    <scope>NUCLEOTIDE SEQUENCE</scope>
    <source>
        <tissue evidence="1">Whole body</tissue>
    </source>
</reference>
<accession>A0AA88HLG6</accession>
<keyword evidence="2" id="KW-1185">Reference proteome</keyword>
<evidence type="ECO:0000313" key="2">
    <source>
        <dbReference type="Proteomes" id="UP001187531"/>
    </source>
</evidence>
<name>A0AA88HLG6_ARTSF</name>
<dbReference type="PANTHER" id="PTHR23227:SF67">
    <property type="entry name" value="CRANIOFACIAL DEVELOPMENT PROTEIN 2-LIKE"/>
    <property type="match status" value="1"/>
</dbReference>
<sequence>MHYWLPGSIPLGQLKVKKEDEEAPLLFRCQDASLILVLIACAPTIAADESTVDEFYDALIQSLRTVPNRDLLILGGVLNAHVGSLETDRERAFGQLGWGDRCERGRRFVEFHEKHNLVLTNTLLQHKPSQRITWRSRDRRAESQVDYLLMSSRWRNSIQN</sequence>
<dbReference type="InterPro" id="IPR036691">
    <property type="entry name" value="Endo/exonu/phosph_ase_sf"/>
</dbReference>
<dbReference type="AlphaFoldDB" id="A0AA88HLG6"/>
<dbReference type="PANTHER" id="PTHR23227">
    <property type="entry name" value="BUCENTAUR RELATED"/>
    <property type="match status" value="1"/>
</dbReference>
<evidence type="ECO:0000313" key="1">
    <source>
        <dbReference type="EMBL" id="KAK2711590.1"/>
    </source>
</evidence>
<dbReference type="EMBL" id="JAVRJZ010000016">
    <property type="protein sequence ID" value="KAK2711590.1"/>
    <property type="molecule type" value="Genomic_DNA"/>
</dbReference>
<dbReference type="InterPro" id="IPR027124">
    <property type="entry name" value="Swc5/CFDP1/2"/>
</dbReference>
<comment type="caution">
    <text evidence="1">The sequence shown here is derived from an EMBL/GenBank/DDBJ whole genome shotgun (WGS) entry which is preliminary data.</text>
</comment>
<dbReference type="Gene3D" id="3.60.10.10">
    <property type="entry name" value="Endonuclease/exonuclease/phosphatase"/>
    <property type="match status" value="1"/>
</dbReference>
<dbReference type="Proteomes" id="UP001187531">
    <property type="component" value="Unassembled WGS sequence"/>
</dbReference>
<protein>
    <submittedName>
        <fullName evidence="1">Uncharacterized protein</fullName>
    </submittedName>
</protein>
<gene>
    <name evidence="1" type="ORF">QYM36_012665</name>
</gene>
<proteinExistence type="predicted"/>
<organism evidence="1 2">
    <name type="scientific">Artemia franciscana</name>
    <name type="common">Brine shrimp</name>
    <name type="synonym">Artemia sanfranciscana</name>
    <dbReference type="NCBI Taxonomy" id="6661"/>
    <lineage>
        <taxon>Eukaryota</taxon>
        <taxon>Metazoa</taxon>
        <taxon>Ecdysozoa</taxon>
        <taxon>Arthropoda</taxon>
        <taxon>Crustacea</taxon>
        <taxon>Branchiopoda</taxon>
        <taxon>Anostraca</taxon>
        <taxon>Artemiidae</taxon>
        <taxon>Artemia</taxon>
    </lineage>
</organism>
<dbReference type="SUPFAM" id="SSF56219">
    <property type="entry name" value="DNase I-like"/>
    <property type="match status" value="1"/>
</dbReference>